<evidence type="ECO:0000256" key="5">
    <source>
        <dbReference type="ARBA" id="ARBA00022723"/>
    </source>
</evidence>
<dbReference type="GO" id="GO:0004519">
    <property type="term" value="F:endonuclease activity"/>
    <property type="evidence" value="ECO:0007669"/>
    <property type="project" value="UniProtKB-KW"/>
</dbReference>
<dbReference type="InterPro" id="IPR041175">
    <property type="entry name" value="VLRF1/Vms1"/>
</dbReference>
<sequence>MASINQDGSLHSGRLIHQLALYDEKCVSLLQKAYEKAKEQEDLAERQRQIEYGDNTVPVLPSTTPQNEDGSESSDDEDFPPHGSSDASDDESTDSESSSVRSDPRGGTSQLATVTEAGEEEPLDTTERVPPLADAFTVTKLSTTNRKKKQPSSKQQKRQAQLVKQHLSNITRTRLPLPPQEALIDLIKGTDVREEYQLCTPSSLLSGTHMKTATLAAQANSLVTLSQKLCDKRGYVVVLLLQSGRFAGGVFERGNCLIHRALQHYTVRKGQGKAQSSQDQKRRPKSVGSQLRRSGEQALKEDVRETLHDWKGFIADAGVVFVSCPKTTRATLFGTNEEIATISATGSNVFLLSKDDPRIRKVPFDVGRPTFENVKVVHEVLMDVEIRTIPSKGVMVERMQEPGQIQDDVSAPTNVVEVKAKDKVETQLAIDLPLTQIHDACRDGNLTCLLDLLKTIEEGSSDINQPAGYDCMTPLHFAASSTEKVDPVTAAACVSALLIQAHANPCIVDARGRPPYFLASHDKVREAFRKSRAVLGEDFCDWDGDAKVGPPLTDEDLNARKEKEAEKKRRKKARLKEKKAKENAQAQEMEERRKAEEEAKQQAEEAKRVRDGLAPKPSGANVCDYCQKICKGKKRNQMFQRLDYKYCSSDCVNNHKRELMAAAAMARFAS</sequence>
<feature type="compositionally biased region" description="Basic residues" evidence="14">
    <location>
        <begin position="568"/>
        <end position="578"/>
    </location>
</feature>
<accession>A0A9K3LNX9</accession>
<dbReference type="EMBL" id="JAGRRH010000009">
    <property type="protein sequence ID" value="KAG7364251.1"/>
    <property type="molecule type" value="Genomic_DNA"/>
</dbReference>
<dbReference type="Proteomes" id="UP000693970">
    <property type="component" value="Unassembled WGS sequence"/>
</dbReference>
<dbReference type="Pfam" id="PF18716">
    <property type="entry name" value="VATC"/>
    <property type="match status" value="1"/>
</dbReference>
<feature type="compositionally biased region" description="Basic and acidic residues" evidence="14">
    <location>
        <begin position="589"/>
        <end position="613"/>
    </location>
</feature>
<keyword evidence="9 13" id="KW-0378">Hydrolase</keyword>
<gene>
    <name evidence="16" type="ORF">IV203_037453</name>
</gene>
<dbReference type="GO" id="GO:0016787">
    <property type="term" value="F:hydrolase activity"/>
    <property type="evidence" value="ECO:0007669"/>
    <property type="project" value="UniProtKB-KW"/>
</dbReference>
<dbReference type="GO" id="GO:0036503">
    <property type="term" value="P:ERAD pathway"/>
    <property type="evidence" value="ECO:0007669"/>
    <property type="project" value="TreeGrafter"/>
</dbReference>
<evidence type="ECO:0000256" key="2">
    <source>
        <dbReference type="ARBA" id="ARBA00009262"/>
    </source>
</evidence>
<keyword evidence="8" id="KW-0863">Zinc-finger</keyword>
<dbReference type="Pfam" id="PF18826">
    <property type="entry name" value="bVLRF1"/>
    <property type="match status" value="1"/>
</dbReference>
<dbReference type="GO" id="GO:0008270">
    <property type="term" value="F:zinc ion binding"/>
    <property type="evidence" value="ECO:0007669"/>
    <property type="project" value="UniProtKB-KW"/>
</dbReference>
<keyword evidence="10" id="KW-0862">Zinc</keyword>
<dbReference type="InterPro" id="IPR041540">
    <property type="entry name" value="VATC"/>
</dbReference>
<protein>
    <recommendedName>
        <fullName evidence="15">VLRF1 domain-containing protein</fullName>
    </recommendedName>
</protein>
<evidence type="ECO:0000256" key="12">
    <source>
        <dbReference type="ARBA" id="ARBA00023054"/>
    </source>
</evidence>
<reference evidence="16" key="2">
    <citation type="submission" date="2021-04" db="EMBL/GenBank/DDBJ databases">
        <authorList>
            <person name="Podell S."/>
        </authorList>
    </citation>
    <scope>NUCLEOTIDE SEQUENCE</scope>
    <source>
        <strain evidence="16">Hildebrandi</strain>
    </source>
</reference>
<comment type="domain">
    <text evidence="13">The VLRF1 domain mediates binding to the 60S ribosomal subunit.</text>
</comment>
<keyword evidence="5" id="KW-0479">Metal-binding</keyword>
<evidence type="ECO:0000256" key="14">
    <source>
        <dbReference type="SAM" id="MobiDB-lite"/>
    </source>
</evidence>
<evidence type="ECO:0000256" key="8">
    <source>
        <dbReference type="ARBA" id="ARBA00022771"/>
    </source>
</evidence>
<comment type="subcellular location">
    <subcellularLocation>
        <location evidence="1">Cytoplasm</location>
    </subcellularLocation>
</comment>
<evidence type="ECO:0000256" key="1">
    <source>
        <dbReference type="ARBA" id="ARBA00004496"/>
    </source>
</evidence>
<evidence type="ECO:0000256" key="13">
    <source>
        <dbReference type="PROSITE-ProRule" id="PRU01389"/>
    </source>
</evidence>
<feature type="region of interest" description="Disordered" evidence="14">
    <location>
        <begin position="550"/>
        <end position="613"/>
    </location>
</feature>
<dbReference type="PANTHER" id="PTHR16036">
    <property type="entry name" value="ANKYRIN REPEAT AND ZINC FINGER DOMAIN-CONTAINING PROTEIN 1"/>
    <property type="match status" value="1"/>
</dbReference>
<keyword evidence="17" id="KW-1185">Reference proteome</keyword>
<organism evidence="16 17">
    <name type="scientific">Nitzschia inconspicua</name>
    <dbReference type="NCBI Taxonomy" id="303405"/>
    <lineage>
        <taxon>Eukaryota</taxon>
        <taxon>Sar</taxon>
        <taxon>Stramenopiles</taxon>
        <taxon>Ochrophyta</taxon>
        <taxon>Bacillariophyta</taxon>
        <taxon>Bacillariophyceae</taxon>
        <taxon>Bacillariophycidae</taxon>
        <taxon>Bacillariales</taxon>
        <taxon>Bacillariaceae</taxon>
        <taxon>Nitzschia</taxon>
    </lineage>
</organism>
<feature type="compositionally biased region" description="Basic residues" evidence="14">
    <location>
        <begin position="145"/>
        <end position="157"/>
    </location>
</feature>
<feature type="region of interest" description="Disordered" evidence="14">
    <location>
        <begin position="269"/>
        <end position="298"/>
    </location>
</feature>
<evidence type="ECO:0000256" key="11">
    <source>
        <dbReference type="ARBA" id="ARBA00023043"/>
    </source>
</evidence>
<evidence type="ECO:0000313" key="17">
    <source>
        <dbReference type="Proteomes" id="UP000693970"/>
    </source>
</evidence>
<keyword evidence="4 13" id="KW-0540">Nuclease</keyword>
<feature type="compositionally biased region" description="Basic and acidic residues" evidence="14">
    <location>
        <begin position="557"/>
        <end position="567"/>
    </location>
</feature>
<dbReference type="GO" id="GO:0005737">
    <property type="term" value="C:cytoplasm"/>
    <property type="evidence" value="ECO:0007669"/>
    <property type="project" value="UniProtKB-SubCell"/>
</dbReference>
<evidence type="ECO:0000259" key="15">
    <source>
        <dbReference type="PROSITE" id="PS52044"/>
    </source>
</evidence>
<proteinExistence type="inferred from homology"/>
<keyword evidence="12" id="KW-0175">Coiled coil</keyword>
<comment type="similarity">
    <text evidence="2 13">Belongs to the ANKZF1/VMS1 family.</text>
</comment>
<evidence type="ECO:0000256" key="7">
    <source>
        <dbReference type="ARBA" id="ARBA00022759"/>
    </source>
</evidence>
<feature type="compositionally biased region" description="Basic and acidic residues" evidence="14">
    <location>
        <begin position="35"/>
        <end position="51"/>
    </location>
</feature>
<name>A0A9K3LNX9_9STRA</name>
<keyword evidence="3 13" id="KW-0963">Cytoplasm</keyword>
<dbReference type="InterPro" id="IPR047139">
    <property type="entry name" value="ANKZ1/VMS1"/>
</dbReference>
<keyword evidence="6" id="KW-0677">Repeat</keyword>
<keyword evidence="7 13" id="KW-0255">Endonuclease</keyword>
<feature type="domain" description="VLRF1" evidence="15">
    <location>
        <begin position="232"/>
        <end position="384"/>
    </location>
</feature>
<feature type="compositionally biased region" description="Acidic residues" evidence="14">
    <location>
        <begin position="69"/>
        <end position="78"/>
    </location>
</feature>
<evidence type="ECO:0000256" key="6">
    <source>
        <dbReference type="ARBA" id="ARBA00022737"/>
    </source>
</evidence>
<dbReference type="PANTHER" id="PTHR16036:SF2">
    <property type="entry name" value="TRNA ENDONUCLEASE ANKZF1"/>
    <property type="match status" value="1"/>
</dbReference>
<evidence type="ECO:0000256" key="4">
    <source>
        <dbReference type="ARBA" id="ARBA00022722"/>
    </source>
</evidence>
<reference evidence="16" key="1">
    <citation type="journal article" date="2021" name="Sci. Rep.">
        <title>Diploid genomic architecture of Nitzschia inconspicua, an elite biomass production diatom.</title>
        <authorList>
            <person name="Oliver A."/>
            <person name="Podell S."/>
            <person name="Pinowska A."/>
            <person name="Traller J.C."/>
            <person name="Smith S.R."/>
            <person name="McClure R."/>
            <person name="Beliaev A."/>
            <person name="Bohutskyi P."/>
            <person name="Hill E.A."/>
            <person name="Rabines A."/>
            <person name="Zheng H."/>
            <person name="Allen L.Z."/>
            <person name="Kuo A."/>
            <person name="Grigoriev I.V."/>
            <person name="Allen A.E."/>
            <person name="Hazlebeck D."/>
            <person name="Allen E.E."/>
        </authorList>
    </citation>
    <scope>NUCLEOTIDE SEQUENCE</scope>
    <source>
        <strain evidence="16">Hildebrandi</strain>
    </source>
</reference>
<dbReference type="OrthoDB" id="429841at2759"/>
<dbReference type="AlphaFoldDB" id="A0A9K3LNX9"/>
<keyword evidence="11" id="KW-0040">ANK repeat</keyword>
<evidence type="ECO:0000256" key="3">
    <source>
        <dbReference type="ARBA" id="ARBA00022490"/>
    </source>
</evidence>
<evidence type="ECO:0000256" key="10">
    <source>
        <dbReference type="ARBA" id="ARBA00022833"/>
    </source>
</evidence>
<evidence type="ECO:0000313" key="16">
    <source>
        <dbReference type="EMBL" id="KAG7364251.1"/>
    </source>
</evidence>
<feature type="region of interest" description="Disordered" evidence="14">
    <location>
        <begin position="35"/>
        <end position="160"/>
    </location>
</feature>
<feature type="active site" evidence="13">
    <location>
        <position position="275"/>
    </location>
</feature>
<comment type="caution">
    <text evidence="16">The sequence shown here is derived from an EMBL/GenBank/DDBJ whole genome shotgun (WGS) entry which is preliminary data.</text>
</comment>
<dbReference type="PROSITE" id="PS52044">
    <property type="entry name" value="VLRF1"/>
    <property type="match status" value="1"/>
</dbReference>
<evidence type="ECO:0000256" key="9">
    <source>
        <dbReference type="ARBA" id="ARBA00022801"/>
    </source>
</evidence>